<feature type="region of interest" description="Disordered" evidence="1">
    <location>
        <begin position="165"/>
        <end position="195"/>
    </location>
</feature>
<dbReference type="PANTHER" id="PTHR47481">
    <property type="match status" value="1"/>
</dbReference>
<evidence type="ECO:0000313" key="3">
    <source>
        <dbReference type="Proteomes" id="UP000250235"/>
    </source>
</evidence>
<evidence type="ECO:0000313" key="2">
    <source>
        <dbReference type="EMBL" id="KZV24461.1"/>
    </source>
</evidence>
<evidence type="ECO:0008006" key="4">
    <source>
        <dbReference type="Google" id="ProtNLM"/>
    </source>
</evidence>
<protein>
    <recommendedName>
        <fullName evidence="4">Retrotransposon gag domain-containing protein</fullName>
    </recommendedName>
</protein>
<dbReference type="Pfam" id="PF14223">
    <property type="entry name" value="Retrotran_gag_2"/>
    <property type="match status" value="1"/>
</dbReference>
<gene>
    <name evidence="2" type="ORF">F511_20720</name>
</gene>
<name>A0A2Z7ARC7_9LAMI</name>
<dbReference type="AlphaFoldDB" id="A0A2Z7ARC7"/>
<accession>A0A2Z7ARC7</accession>
<dbReference type="EMBL" id="KV012812">
    <property type="protein sequence ID" value="KZV24461.1"/>
    <property type="molecule type" value="Genomic_DNA"/>
</dbReference>
<evidence type="ECO:0000256" key="1">
    <source>
        <dbReference type="SAM" id="MobiDB-lite"/>
    </source>
</evidence>
<dbReference type="OrthoDB" id="913062at2759"/>
<dbReference type="PANTHER" id="PTHR47481:SF22">
    <property type="entry name" value="RETROTRANSPOSON GAG DOMAIN-CONTAINING PROTEIN"/>
    <property type="match status" value="1"/>
</dbReference>
<proteinExistence type="predicted"/>
<feature type="compositionally biased region" description="Basic residues" evidence="1">
    <location>
        <begin position="182"/>
        <end position="194"/>
    </location>
</feature>
<reference evidence="2 3" key="1">
    <citation type="journal article" date="2015" name="Proc. Natl. Acad. Sci. U.S.A.">
        <title>The resurrection genome of Boea hygrometrica: A blueprint for survival of dehydration.</title>
        <authorList>
            <person name="Xiao L."/>
            <person name="Yang G."/>
            <person name="Zhang L."/>
            <person name="Yang X."/>
            <person name="Zhao S."/>
            <person name="Ji Z."/>
            <person name="Zhou Q."/>
            <person name="Hu M."/>
            <person name="Wang Y."/>
            <person name="Chen M."/>
            <person name="Xu Y."/>
            <person name="Jin H."/>
            <person name="Xiao X."/>
            <person name="Hu G."/>
            <person name="Bao F."/>
            <person name="Hu Y."/>
            <person name="Wan P."/>
            <person name="Li L."/>
            <person name="Deng X."/>
            <person name="Kuang T."/>
            <person name="Xiang C."/>
            <person name="Zhu J.K."/>
            <person name="Oliver M.J."/>
            <person name="He Y."/>
        </authorList>
    </citation>
    <scope>NUCLEOTIDE SEQUENCE [LARGE SCALE GENOMIC DNA]</scope>
    <source>
        <strain evidence="3">cv. XS01</strain>
    </source>
</reference>
<sequence length="212" mass="23851">MNLNFVNWNRQDQLLFSFLLASMSESAQSQMIGCHTSSQLWTQLFATRSKARVMQYKLKLQTLKKEGLSMKDYLGKMKGYIDVLDACELGVPEEDQILYILGGIGVEYESTVVHVSSRADALNLSEVSALLLAHEGRIESYNTSADSTTPTVNVTMASSQKKTKNSSRYYVATSHPGYRGQGRGRHGRGGRRPWHNNSRPICQNLWYTRTCS</sequence>
<dbReference type="Proteomes" id="UP000250235">
    <property type="component" value="Unassembled WGS sequence"/>
</dbReference>
<keyword evidence="3" id="KW-1185">Reference proteome</keyword>
<organism evidence="2 3">
    <name type="scientific">Dorcoceras hygrometricum</name>
    <dbReference type="NCBI Taxonomy" id="472368"/>
    <lineage>
        <taxon>Eukaryota</taxon>
        <taxon>Viridiplantae</taxon>
        <taxon>Streptophyta</taxon>
        <taxon>Embryophyta</taxon>
        <taxon>Tracheophyta</taxon>
        <taxon>Spermatophyta</taxon>
        <taxon>Magnoliopsida</taxon>
        <taxon>eudicotyledons</taxon>
        <taxon>Gunneridae</taxon>
        <taxon>Pentapetalae</taxon>
        <taxon>asterids</taxon>
        <taxon>lamiids</taxon>
        <taxon>Lamiales</taxon>
        <taxon>Gesneriaceae</taxon>
        <taxon>Didymocarpoideae</taxon>
        <taxon>Trichosporeae</taxon>
        <taxon>Loxocarpinae</taxon>
        <taxon>Dorcoceras</taxon>
    </lineage>
</organism>